<dbReference type="InterPro" id="IPR036388">
    <property type="entry name" value="WH-like_DNA-bd_sf"/>
</dbReference>
<dbReference type="FunFam" id="1.10.10.10:FF:000141">
    <property type="entry name" value="vacuolar protein-sorting-associated protein 25"/>
    <property type="match status" value="1"/>
</dbReference>
<dbReference type="OrthoDB" id="245150at2759"/>
<organism evidence="5 6">
    <name type="scientific">Monilinia fructigena</name>
    <dbReference type="NCBI Taxonomy" id="38457"/>
    <lineage>
        <taxon>Eukaryota</taxon>
        <taxon>Fungi</taxon>
        <taxon>Dikarya</taxon>
        <taxon>Ascomycota</taxon>
        <taxon>Pezizomycotina</taxon>
        <taxon>Leotiomycetes</taxon>
        <taxon>Helotiales</taxon>
        <taxon>Sclerotiniaceae</taxon>
        <taxon>Monilinia</taxon>
    </lineage>
</organism>
<dbReference type="GO" id="GO:0016236">
    <property type="term" value="P:macroautophagy"/>
    <property type="evidence" value="ECO:0007669"/>
    <property type="project" value="UniProtKB-ARBA"/>
</dbReference>
<comment type="caution">
    <text evidence="5">The sequence shown here is derived from an EMBL/GenBank/DDBJ whole genome shotgun (WGS) entry which is preliminary data.</text>
</comment>
<accession>A0A395IYS0</accession>
<gene>
    <name evidence="5" type="ORF">DID88_003899</name>
</gene>
<sequence length="421" mass="45531">MPPSIAGRISTSHLSPKLSKRVARSFTSFDAEKSCVFSSVEIPSIPDPSNLVSEAGPQTQYWYVLQDTSANGTTCPVLGFTKVTDGALASHLISSNAVGYTKAALGISWKVKAPTVNVDSVSITVPRSKLFFDQPDAGNGGKTRLQNVWNQLPSDTNPDFAGMDQKISTIKSQAFQAVGMAITNSDDIASTFKSTNLRIYQALLDIDAVIGTANTTTASLIKPDWASTYRTYLANLLTTCSSAINSEVFSYLNNDLGPAVRSDNITLPDGTVSTTENNIGNGVDALLRAYSMPDSFTFDQEKLLGFPGVGLDEEGLREVLEFMRKEGRVEWVGNGKPSDGGADVCWVWWRKPEEWARVIEEWVESTGQKGSVLTLYELVEGEGGRGADFHGLDAEILHKALAILVKRGKAQVFGQEDQQGV</sequence>
<dbReference type="GO" id="GO:0042803">
    <property type="term" value="F:protein homodimerization activity"/>
    <property type="evidence" value="ECO:0007669"/>
    <property type="project" value="TreeGrafter"/>
</dbReference>
<dbReference type="Proteomes" id="UP000249056">
    <property type="component" value="Unassembled WGS sequence"/>
</dbReference>
<dbReference type="EMBL" id="QKRW01000019">
    <property type="protein sequence ID" value="RAL63479.1"/>
    <property type="molecule type" value="Genomic_DNA"/>
</dbReference>
<evidence type="ECO:0000256" key="1">
    <source>
        <dbReference type="ARBA" id="ARBA00009674"/>
    </source>
</evidence>
<evidence type="ECO:0000256" key="3">
    <source>
        <dbReference type="ARBA" id="ARBA00022927"/>
    </source>
</evidence>
<dbReference type="InterPro" id="IPR008570">
    <property type="entry name" value="ESCRT-II_cplx_Vps25-sub"/>
</dbReference>
<dbReference type="SUPFAM" id="SSF46785">
    <property type="entry name" value="Winged helix' DNA-binding domain"/>
    <property type="match status" value="1"/>
</dbReference>
<evidence type="ECO:0000313" key="5">
    <source>
        <dbReference type="EMBL" id="RAL63479.1"/>
    </source>
</evidence>
<keyword evidence="2" id="KW-0813">Transport</keyword>
<evidence type="ECO:0000256" key="2">
    <source>
        <dbReference type="ARBA" id="ARBA00022448"/>
    </source>
</evidence>
<evidence type="ECO:0000313" key="6">
    <source>
        <dbReference type="Proteomes" id="UP000249056"/>
    </source>
</evidence>
<evidence type="ECO:0000256" key="4">
    <source>
        <dbReference type="ARBA" id="ARBA00030094"/>
    </source>
</evidence>
<protein>
    <recommendedName>
        <fullName evidence="4">ESCRT-II complex subunit VPS25</fullName>
    </recommendedName>
</protein>
<dbReference type="Gene3D" id="1.10.10.10">
    <property type="entry name" value="Winged helix-like DNA-binding domain superfamily/Winged helix DNA-binding domain"/>
    <property type="match status" value="1"/>
</dbReference>
<dbReference type="PANTHER" id="PTHR13149">
    <property type="entry name" value="VACUOLAR PROTEIN SORTING-ASSOCIATED PROTEIN VPS25"/>
    <property type="match status" value="1"/>
</dbReference>
<keyword evidence="3" id="KW-0653">Protein transport</keyword>
<name>A0A395IYS0_9HELO</name>
<dbReference type="GO" id="GO:0005198">
    <property type="term" value="F:structural molecule activity"/>
    <property type="evidence" value="ECO:0007669"/>
    <property type="project" value="TreeGrafter"/>
</dbReference>
<comment type="similarity">
    <text evidence="1">Belongs to the VPS25 family.</text>
</comment>
<dbReference type="GO" id="GO:0043328">
    <property type="term" value="P:protein transport to vacuole involved in ubiquitin-dependent protein catabolic process via the multivesicular body sorting pathway"/>
    <property type="evidence" value="ECO:0007669"/>
    <property type="project" value="TreeGrafter"/>
</dbReference>
<dbReference type="InterPro" id="IPR036390">
    <property type="entry name" value="WH_DNA-bd_sf"/>
</dbReference>
<keyword evidence="6" id="KW-1185">Reference proteome</keyword>
<dbReference type="Pfam" id="PF05871">
    <property type="entry name" value="ESCRT-II"/>
    <property type="match status" value="1"/>
</dbReference>
<proteinExistence type="inferred from homology"/>
<dbReference type="PANTHER" id="PTHR13149:SF0">
    <property type="entry name" value="VACUOLAR PROTEIN-SORTING-ASSOCIATED PROTEIN 25"/>
    <property type="match status" value="1"/>
</dbReference>
<dbReference type="GO" id="GO:0000814">
    <property type="term" value="C:ESCRT II complex"/>
    <property type="evidence" value="ECO:0007669"/>
    <property type="project" value="InterPro"/>
</dbReference>
<dbReference type="AlphaFoldDB" id="A0A395IYS0"/>
<reference evidence="5 6" key="1">
    <citation type="submission" date="2018-06" db="EMBL/GenBank/DDBJ databases">
        <title>Genome Sequence of the Brown Rot Fungal Pathogen Monilinia fructigena.</title>
        <authorList>
            <person name="Landi L."/>
            <person name="De Miccolis Angelini R.M."/>
            <person name="Pollastro S."/>
            <person name="Abate D."/>
            <person name="Faretra F."/>
            <person name="Romanazzi G."/>
        </authorList>
    </citation>
    <scope>NUCLEOTIDE SEQUENCE [LARGE SCALE GENOMIC DNA]</scope>
    <source>
        <strain evidence="5 6">Mfrg269</strain>
    </source>
</reference>